<proteinExistence type="predicted"/>
<dbReference type="EMBL" id="CP123967">
    <property type="protein sequence ID" value="WGT47384.1"/>
    <property type="molecule type" value="Genomic_DNA"/>
</dbReference>
<evidence type="ECO:0000259" key="2">
    <source>
        <dbReference type="Pfam" id="PF00266"/>
    </source>
</evidence>
<dbReference type="Gene3D" id="3.40.640.10">
    <property type="entry name" value="Type I PLP-dependent aspartate aminotransferase-like (Major domain)"/>
    <property type="match status" value="1"/>
</dbReference>
<dbReference type="RefSeq" id="WP_281145116.1">
    <property type="nucleotide sequence ID" value="NZ_CP123967.1"/>
</dbReference>
<evidence type="ECO:0000313" key="4">
    <source>
        <dbReference type="Proteomes" id="UP001244136"/>
    </source>
</evidence>
<evidence type="ECO:0000256" key="1">
    <source>
        <dbReference type="ARBA" id="ARBA00022898"/>
    </source>
</evidence>
<dbReference type="Proteomes" id="UP001244136">
    <property type="component" value="Chromosome"/>
</dbReference>
<keyword evidence="3" id="KW-0032">Aminotransferase</keyword>
<feature type="domain" description="Aminotransferase class V" evidence="2">
    <location>
        <begin position="60"/>
        <end position="237"/>
    </location>
</feature>
<protein>
    <submittedName>
        <fullName evidence="3">Aminotransferase class V-fold PLP-dependent enzyme</fullName>
    </submittedName>
</protein>
<keyword evidence="4" id="KW-1185">Reference proteome</keyword>
<gene>
    <name evidence="3" type="ORF">QH948_00940</name>
</gene>
<dbReference type="InterPro" id="IPR015422">
    <property type="entry name" value="PyrdxlP-dep_Trfase_small"/>
</dbReference>
<dbReference type="PANTHER" id="PTHR43092">
    <property type="entry name" value="L-CYSTEINE DESULFHYDRASE"/>
    <property type="match status" value="1"/>
</dbReference>
<dbReference type="InterPro" id="IPR015424">
    <property type="entry name" value="PyrdxlP-dep_Trfase"/>
</dbReference>
<organism evidence="3 4">
    <name type="scientific">Tessaracoccus lacteus</name>
    <dbReference type="NCBI Taxonomy" id="3041766"/>
    <lineage>
        <taxon>Bacteria</taxon>
        <taxon>Bacillati</taxon>
        <taxon>Actinomycetota</taxon>
        <taxon>Actinomycetes</taxon>
        <taxon>Propionibacteriales</taxon>
        <taxon>Propionibacteriaceae</taxon>
        <taxon>Tessaracoccus</taxon>
    </lineage>
</organism>
<dbReference type="Pfam" id="PF00266">
    <property type="entry name" value="Aminotran_5"/>
    <property type="match status" value="1"/>
</dbReference>
<name>A0ABY8PY34_9ACTN</name>
<dbReference type="GO" id="GO:0008483">
    <property type="term" value="F:transaminase activity"/>
    <property type="evidence" value="ECO:0007669"/>
    <property type="project" value="UniProtKB-KW"/>
</dbReference>
<keyword evidence="1" id="KW-0663">Pyridoxal phosphate</keyword>
<reference evidence="3 4" key="1">
    <citation type="journal article" date="2008" name="Int. J. Syst. Evol. Microbiol.">
        <title>Tessaracoccus flavescens sp. nov., isolated from marine sediment.</title>
        <authorList>
            <person name="Lee D.W."/>
            <person name="Lee S.D."/>
        </authorList>
    </citation>
    <scope>NUCLEOTIDE SEQUENCE [LARGE SCALE GENOMIC DNA]</scope>
    <source>
        <strain evidence="3 4">T21</strain>
    </source>
</reference>
<dbReference type="InterPro" id="IPR000192">
    <property type="entry name" value="Aminotrans_V_dom"/>
</dbReference>
<accession>A0ABY8PY34</accession>
<dbReference type="PANTHER" id="PTHR43092:SF2">
    <property type="entry name" value="HERCYNYLCYSTEINE SULFOXIDE LYASE"/>
    <property type="match status" value="1"/>
</dbReference>
<dbReference type="SUPFAM" id="SSF53383">
    <property type="entry name" value="PLP-dependent transferases"/>
    <property type="match status" value="1"/>
</dbReference>
<sequence length="399" mass="43207">MAYPSVLDPELRWTLDPCVKHLNHGSFGAVPVAVQEEQNRLRAIAEWNPVRWFASMPPRVAAAREELADLVRVDRGHLALVQNASAGASVVYQSLMTAGAVDVLLTDHGYGAVTMGAQRLVARTGGTATEVAIPLDAPADDVFALITAAMDEHRPRLLVIDQITSATAREFPVDEICRAARERGVLTLVDGAHAPGVLADPVCREADYWVGNLHKFVCAPRGAALLVTRGDGQELFPLIDSWGAQLPFPQRFDHTGTMDLTPWLVAPFAWRHLDSTVGWSEIRRRSRETLDEGIRIVSAALEGLVDESVPDVGQPVGPLRLLALPGTLGSTHDEADALRVPFGDATGIAMAFTEFGGKGYLRLSAHLYNGLDDYQYLAAVGIPLLHRWSQESARGSHTA</sequence>
<evidence type="ECO:0000313" key="3">
    <source>
        <dbReference type="EMBL" id="WGT47384.1"/>
    </source>
</evidence>
<dbReference type="InterPro" id="IPR015421">
    <property type="entry name" value="PyrdxlP-dep_Trfase_major"/>
</dbReference>
<keyword evidence="3" id="KW-0808">Transferase</keyword>
<dbReference type="Gene3D" id="3.90.1150.10">
    <property type="entry name" value="Aspartate Aminotransferase, domain 1"/>
    <property type="match status" value="1"/>
</dbReference>